<dbReference type="EMBL" id="GL945438">
    <property type="protein sequence ID" value="EGO22036.1"/>
    <property type="molecule type" value="Genomic_DNA"/>
</dbReference>
<feature type="region of interest" description="Disordered" evidence="1">
    <location>
        <begin position="135"/>
        <end position="194"/>
    </location>
</feature>
<accession>F8P5Z9</accession>
<dbReference type="GeneID" id="18820604"/>
<evidence type="ECO:0000313" key="2">
    <source>
        <dbReference type="EMBL" id="EGO22036.1"/>
    </source>
</evidence>
<dbReference type="OrthoDB" id="3270723at2759"/>
<organism>
    <name type="scientific">Serpula lacrymans var. lacrymans (strain S7.9)</name>
    <name type="common">Dry rot fungus</name>
    <dbReference type="NCBI Taxonomy" id="578457"/>
    <lineage>
        <taxon>Eukaryota</taxon>
        <taxon>Fungi</taxon>
        <taxon>Dikarya</taxon>
        <taxon>Basidiomycota</taxon>
        <taxon>Agaricomycotina</taxon>
        <taxon>Agaricomycetes</taxon>
        <taxon>Agaricomycetidae</taxon>
        <taxon>Boletales</taxon>
        <taxon>Coniophorineae</taxon>
        <taxon>Serpulaceae</taxon>
        <taxon>Serpula</taxon>
    </lineage>
</organism>
<feature type="compositionally biased region" description="Basic and acidic residues" evidence="1">
    <location>
        <begin position="164"/>
        <end position="175"/>
    </location>
</feature>
<dbReference type="HOGENOM" id="CLU_946843_0_0_1"/>
<feature type="compositionally biased region" description="Low complexity" evidence="1">
    <location>
        <begin position="145"/>
        <end position="157"/>
    </location>
</feature>
<sequence>MDAHQNWQQQQQLPTASHTIQSLHLPPQPHTTLPFPSIHRPSPTHSHHHHNNNNNQPRAGPSHHRPQTLASDLSREQTASMIPHDQVALLANTSTAQNHVLNLDASPSWSSAMTQMQIQEFDHLYRLGQQDLHHARLPHPDSSHPHQPSHSSIEPPSQATHYSQELHRQQLEQLRRQQQQQQRMEQARRRSEEAEYLQQFAATYPPHHHHQQHQYFPLTEEPTQLHHYQTHHGAHDLSQAQLPSPPLPLDPQSAYTQARHPHLMQRQQHYLGEEGSLSAIKYESPSVLHTPPLLLE</sequence>
<proteinExistence type="predicted"/>
<feature type="compositionally biased region" description="Polar residues" evidence="1">
    <location>
        <begin position="1"/>
        <end position="22"/>
    </location>
</feature>
<dbReference type="AlphaFoldDB" id="F8P5Z9"/>
<feature type="region of interest" description="Disordered" evidence="1">
    <location>
        <begin position="1"/>
        <end position="76"/>
    </location>
</feature>
<reference evidence="2" key="1">
    <citation type="submission" date="2011-04" db="EMBL/GenBank/DDBJ databases">
        <title>Evolution of plant cell wall degrading machinery underlies the functional diversity of forest fungi.</title>
        <authorList>
            <consortium name="US DOE Joint Genome Institute (JGI-PGF)"/>
            <person name="Eastwood D.C."/>
            <person name="Floudas D."/>
            <person name="Binder M."/>
            <person name="Majcherczyk A."/>
            <person name="Schneider P."/>
            <person name="Aerts A."/>
            <person name="Asiegbu F.O."/>
            <person name="Baker S.E."/>
            <person name="Barry K."/>
            <person name="Bendiksby M."/>
            <person name="Blumentritt M."/>
            <person name="Coutinho P.M."/>
            <person name="Cullen D."/>
            <person name="Cullen D."/>
            <person name="Gathman A."/>
            <person name="Goodell B."/>
            <person name="Henrissat B."/>
            <person name="Ihrmark K."/>
            <person name="Kauserud H."/>
            <person name="Kohler A."/>
            <person name="LaButti K."/>
            <person name="Lapidus A."/>
            <person name="Lavin J.L."/>
            <person name="Lee Y.-H."/>
            <person name="Lindquist E."/>
            <person name="Lilly W."/>
            <person name="Lucas S."/>
            <person name="Morin E."/>
            <person name="Murat C."/>
            <person name="Oguiza J.A."/>
            <person name="Park J."/>
            <person name="Pisabarro A.G."/>
            <person name="Riley R."/>
            <person name="Rosling A."/>
            <person name="Salamov A."/>
            <person name="Schmidt O."/>
            <person name="Schmutz J."/>
            <person name="Skrede I."/>
            <person name="Stenlid J."/>
            <person name="Wiebenga A."/>
            <person name="Xie X."/>
            <person name="Kues U."/>
            <person name="Hibbett D.S."/>
            <person name="Hoffmeister D."/>
            <person name="Hogberg N."/>
            <person name="Martin F."/>
            <person name="Grigoriev I.V."/>
            <person name="Watkinson S.C."/>
        </authorList>
    </citation>
    <scope>NUCLEOTIDE SEQUENCE</scope>
    <source>
        <strain evidence="2">S7.9</strain>
    </source>
</reference>
<evidence type="ECO:0000256" key="1">
    <source>
        <dbReference type="SAM" id="MobiDB-lite"/>
    </source>
</evidence>
<dbReference type="RefSeq" id="XP_007321822.1">
    <property type="nucleotide sequence ID" value="XM_007321760.1"/>
</dbReference>
<protein>
    <submittedName>
        <fullName evidence="2">Uncharacterized protein</fullName>
    </submittedName>
</protein>
<feature type="region of interest" description="Disordered" evidence="1">
    <location>
        <begin position="226"/>
        <end position="245"/>
    </location>
</feature>
<gene>
    <name evidence="2" type="ORF">SERLADRAFT_475190</name>
</gene>
<dbReference type="KEGG" id="sla:SERLADRAFT_475190"/>
<name>F8P5Z9_SERL9</name>
<feature type="compositionally biased region" description="Basic and acidic residues" evidence="1">
    <location>
        <begin position="135"/>
        <end position="144"/>
    </location>
</feature>
<dbReference type="Proteomes" id="UP000008064">
    <property type="component" value="Unassembled WGS sequence"/>
</dbReference>